<dbReference type="Pfam" id="PF07714">
    <property type="entry name" value="PK_Tyr_Ser-Thr"/>
    <property type="match status" value="1"/>
</dbReference>
<name>A0A8J4VUH4_9ROSI</name>
<dbReference type="PROSITE" id="PS50011">
    <property type="entry name" value="PROTEIN_KINASE_DOM"/>
    <property type="match status" value="1"/>
</dbReference>
<dbReference type="Proteomes" id="UP000737018">
    <property type="component" value="Unassembled WGS sequence"/>
</dbReference>
<evidence type="ECO:0000256" key="1">
    <source>
        <dbReference type="ARBA" id="ARBA00022679"/>
    </source>
</evidence>
<keyword evidence="4" id="KW-0067">ATP-binding</keyword>
<dbReference type="InterPro" id="IPR011009">
    <property type="entry name" value="Kinase-like_dom_sf"/>
</dbReference>
<dbReference type="CDD" id="cd13999">
    <property type="entry name" value="STKc_MAP3K-like"/>
    <property type="match status" value="1"/>
</dbReference>
<dbReference type="PIRSF" id="PIRSF000654">
    <property type="entry name" value="Integrin-linked_kinase"/>
    <property type="match status" value="1"/>
</dbReference>
<organism evidence="8 9">
    <name type="scientific">Castanea mollissima</name>
    <name type="common">Chinese chestnut</name>
    <dbReference type="NCBI Taxonomy" id="60419"/>
    <lineage>
        <taxon>Eukaryota</taxon>
        <taxon>Viridiplantae</taxon>
        <taxon>Streptophyta</taxon>
        <taxon>Embryophyta</taxon>
        <taxon>Tracheophyta</taxon>
        <taxon>Spermatophyta</taxon>
        <taxon>Magnoliopsida</taxon>
        <taxon>eudicotyledons</taxon>
        <taxon>Gunneridae</taxon>
        <taxon>Pentapetalae</taxon>
        <taxon>rosids</taxon>
        <taxon>fabids</taxon>
        <taxon>Fagales</taxon>
        <taxon>Fagaceae</taxon>
        <taxon>Castanea</taxon>
    </lineage>
</organism>
<evidence type="ECO:0000256" key="5">
    <source>
        <dbReference type="ARBA" id="ARBA00047899"/>
    </source>
</evidence>
<dbReference type="EMBL" id="JRKL02000493">
    <property type="protein sequence ID" value="KAF3970857.1"/>
    <property type="molecule type" value="Genomic_DNA"/>
</dbReference>
<dbReference type="AlphaFoldDB" id="A0A8J4VUH4"/>
<keyword evidence="3" id="KW-0418">Kinase</keyword>
<dbReference type="InterPro" id="IPR001245">
    <property type="entry name" value="Ser-Thr/Tyr_kinase_cat_dom"/>
</dbReference>
<evidence type="ECO:0000256" key="6">
    <source>
        <dbReference type="ARBA" id="ARBA00048679"/>
    </source>
</evidence>
<protein>
    <recommendedName>
        <fullName evidence="7">Protein kinase domain-containing protein</fullName>
    </recommendedName>
</protein>
<keyword evidence="2" id="KW-0547">Nucleotide-binding</keyword>
<gene>
    <name evidence="8" type="ORF">CMV_005491</name>
</gene>
<comment type="catalytic activity">
    <reaction evidence="6">
        <text>L-seryl-[protein] + ATP = O-phospho-L-seryl-[protein] + ADP + H(+)</text>
        <dbReference type="Rhea" id="RHEA:17989"/>
        <dbReference type="Rhea" id="RHEA-COMP:9863"/>
        <dbReference type="Rhea" id="RHEA-COMP:11604"/>
        <dbReference type="ChEBI" id="CHEBI:15378"/>
        <dbReference type="ChEBI" id="CHEBI:29999"/>
        <dbReference type="ChEBI" id="CHEBI:30616"/>
        <dbReference type="ChEBI" id="CHEBI:83421"/>
        <dbReference type="ChEBI" id="CHEBI:456216"/>
        <dbReference type="EC" id="2.7.11.1"/>
    </reaction>
</comment>
<dbReference type="FunFam" id="3.30.200.20:FF:000034">
    <property type="entry name" value="Kinase suppressor of Ras 1"/>
    <property type="match status" value="1"/>
</dbReference>
<dbReference type="OrthoDB" id="339325at2759"/>
<dbReference type="PRINTS" id="PR00109">
    <property type="entry name" value="TYRKINASE"/>
</dbReference>
<evidence type="ECO:0000256" key="4">
    <source>
        <dbReference type="ARBA" id="ARBA00022840"/>
    </source>
</evidence>
<feature type="domain" description="Protein kinase" evidence="7">
    <location>
        <begin position="58"/>
        <end position="334"/>
    </location>
</feature>
<evidence type="ECO:0000256" key="2">
    <source>
        <dbReference type="ARBA" id="ARBA00022741"/>
    </source>
</evidence>
<evidence type="ECO:0000313" key="8">
    <source>
        <dbReference type="EMBL" id="KAF3970857.1"/>
    </source>
</evidence>
<dbReference type="PANTHER" id="PTHR44329">
    <property type="entry name" value="SERINE/THREONINE-PROTEIN KINASE TNNI3K-RELATED"/>
    <property type="match status" value="1"/>
</dbReference>
<dbReference type="PANTHER" id="PTHR44329:SF280">
    <property type="entry name" value="PROTEIN KINASE"/>
    <property type="match status" value="1"/>
</dbReference>
<dbReference type="SMART" id="SM00220">
    <property type="entry name" value="S_TKc"/>
    <property type="match status" value="1"/>
</dbReference>
<keyword evidence="9" id="KW-1185">Reference proteome</keyword>
<evidence type="ECO:0000259" key="7">
    <source>
        <dbReference type="PROSITE" id="PS50011"/>
    </source>
</evidence>
<dbReference type="InterPro" id="IPR000719">
    <property type="entry name" value="Prot_kinase_dom"/>
</dbReference>
<evidence type="ECO:0000313" key="9">
    <source>
        <dbReference type="Proteomes" id="UP000737018"/>
    </source>
</evidence>
<keyword evidence="1" id="KW-0808">Transferase</keyword>
<dbReference type="PROSITE" id="PS00108">
    <property type="entry name" value="PROTEIN_KINASE_ST"/>
    <property type="match status" value="1"/>
</dbReference>
<dbReference type="InterPro" id="IPR051681">
    <property type="entry name" value="Ser/Thr_Kinases-Pseudokinases"/>
</dbReference>
<sequence length="357" mass="40784">MEEPSKGFVRADMLEDIKRIDEQLQRHLNRVWAMQNLDKENKVSLTQKQDWEIDSTKLIIKQVIAHGAFGTVYRGLYDGQDVAVKVLDWEEGQRTEAEIALLRTSFRQEVSVWHKLDHPNIAKFIGATLGTSGLKFQTHKKRVDMQNTAGCVIIEYFPCGTLKSYLIKNRERKLAFKNVVRIALDLANGLSYLHSRKIVHRDVKTENLLLDKNLTVKIIDFGVARLEASNPIDMTGSTGTLGYMAPEVLENKPYNRKCDVYSFGICLWEIYCCDTPYPNLKFSDLTSSVVYLSMRPDIPSCCPNSLAEIITRCWHSNPNRRPEMKEVVTMLKAIDTSKGKEMTPLYGSQGCLFFCCR</sequence>
<dbReference type="SUPFAM" id="SSF56112">
    <property type="entry name" value="Protein kinase-like (PK-like)"/>
    <property type="match status" value="1"/>
</dbReference>
<proteinExistence type="predicted"/>
<evidence type="ECO:0000256" key="3">
    <source>
        <dbReference type="ARBA" id="ARBA00022777"/>
    </source>
</evidence>
<dbReference type="GO" id="GO:0004674">
    <property type="term" value="F:protein serine/threonine kinase activity"/>
    <property type="evidence" value="ECO:0007669"/>
    <property type="project" value="UniProtKB-EC"/>
</dbReference>
<dbReference type="InterPro" id="IPR008271">
    <property type="entry name" value="Ser/Thr_kinase_AS"/>
</dbReference>
<dbReference type="Gene3D" id="1.10.510.10">
    <property type="entry name" value="Transferase(Phosphotransferase) domain 1"/>
    <property type="match status" value="1"/>
</dbReference>
<reference evidence="8" key="1">
    <citation type="submission" date="2020-03" db="EMBL/GenBank/DDBJ databases">
        <title>Castanea mollissima Vanexum genome sequencing.</title>
        <authorList>
            <person name="Staton M."/>
        </authorList>
    </citation>
    <scope>NUCLEOTIDE SEQUENCE</scope>
    <source>
        <tissue evidence="8">Leaf</tissue>
    </source>
</reference>
<comment type="catalytic activity">
    <reaction evidence="5">
        <text>L-threonyl-[protein] + ATP = O-phospho-L-threonyl-[protein] + ADP + H(+)</text>
        <dbReference type="Rhea" id="RHEA:46608"/>
        <dbReference type="Rhea" id="RHEA-COMP:11060"/>
        <dbReference type="Rhea" id="RHEA-COMP:11605"/>
        <dbReference type="ChEBI" id="CHEBI:15378"/>
        <dbReference type="ChEBI" id="CHEBI:30013"/>
        <dbReference type="ChEBI" id="CHEBI:30616"/>
        <dbReference type="ChEBI" id="CHEBI:61977"/>
        <dbReference type="ChEBI" id="CHEBI:456216"/>
        <dbReference type="EC" id="2.7.11.1"/>
    </reaction>
</comment>
<dbReference type="GO" id="GO:0005524">
    <property type="term" value="F:ATP binding"/>
    <property type="evidence" value="ECO:0007669"/>
    <property type="project" value="UniProtKB-KW"/>
</dbReference>
<comment type="caution">
    <text evidence="8">The sequence shown here is derived from an EMBL/GenBank/DDBJ whole genome shotgun (WGS) entry which is preliminary data.</text>
</comment>
<dbReference type="Gene3D" id="3.30.200.20">
    <property type="entry name" value="Phosphorylase Kinase, domain 1"/>
    <property type="match status" value="1"/>
</dbReference>
<accession>A0A8J4VUH4</accession>
<dbReference type="GO" id="GO:0005886">
    <property type="term" value="C:plasma membrane"/>
    <property type="evidence" value="ECO:0007669"/>
    <property type="project" value="TreeGrafter"/>
</dbReference>